<accession>A0ABT4KAX2</accession>
<dbReference type="Pfam" id="PF19540">
    <property type="entry name" value="DUF6064"/>
    <property type="match status" value="1"/>
</dbReference>
<evidence type="ECO:0000313" key="2">
    <source>
        <dbReference type="EMBL" id="MCZ4088994.1"/>
    </source>
</evidence>
<evidence type="ECO:0000256" key="1">
    <source>
        <dbReference type="SAM" id="Phobius"/>
    </source>
</evidence>
<evidence type="ECO:0000313" key="3">
    <source>
        <dbReference type="Proteomes" id="UP001079430"/>
    </source>
</evidence>
<sequence>MSDWWTYTPADFLMFSPRVYFRLVERYNQDFWPLQLVLVTGTLAIMVLAAMHVRYARIALLPVFAAAWAFCAWQFLWLRYATINWGATYAAMAFFLQAALLALLCLRASNDVLFASRWRRCGGMFLVLFGLLVHPFLPLLATRSLAAAETFGLMPDPTAITTLGAVLAIRGKRLWLLLPVPLLWCAFSGLTLLAMEDRGAAVPAASIVLVAAFLLISAWSRARSPGQ</sequence>
<comment type="caution">
    <text evidence="2">The sequence shown here is derived from an EMBL/GenBank/DDBJ whole genome shotgun (WGS) entry which is preliminary data.</text>
</comment>
<protein>
    <submittedName>
        <fullName evidence="2">DUF6064 family protein</fullName>
    </submittedName>
</protein>
<dbReference type="EMBL" id="JAPVOI010000003">
    <property type="protein sequence ID" value="MCZ4088994.1"/>
    <property type="molecule type" value="Genomic_DNA"/>
</dbReference>
<feature type="transmembrane region" description="Helical" evidence="1">
    <location>
        <begin position="89"/>
        <end position="109"/>
    </location>
</feature>
<feature type="transmembrane region" description="Helical" evidence="1">
    <location>
        <begin position="174"/>
        <end position="194"/>
    </location>
</feature>
<feature type="transmembrane region" description="Helical" evidence="1">
    <location>
        <begin position="121"/>
        <end position="141"/>
    </location>
</feature>
<organism evidence="2 3">
    <name type="scientific">Sinorhizobium psoraleae</name>
    <dbReference type="NCBI Taxonomy" id="520838"/>
    <lineage>
        <taxon>Bacteria</taxon>
        <taxon>Pseudomonadati</taxon>
        <taxon>Pseudomonadota</taxon>
        <taxon>Alphaproteobacteria</taxon>
        <taxon>Hyphomicrobiales</taxon>
        <taxon>Rhizobiaceae</taxon>
        <taxon>Sinorhizobium/Ensifer group</taxon>
        <taxon>Sinorhizobium</taxon>
    </lineage>
</organism>
<dbReference type="RefSeq" id="WP_269275256.1">
    <property type="nucleotide sequence ID" value="NZ_JAPVOI010000003.1"/>
</dbReference>
<dbReference type="InterPro" id="IPR045708">
    <property type="entry name" value="DUF6064"/>
</dbReference>
<feature type="transmembrane region" description="Helical" evidence="1">
    <location>
        <begin position="147"/>
        <end position="167"/>
    </location>
</feature>
<name>A0ABT4KAX2_9HYPH</name>
<feature type="transmembrane region" description="Helical" evidence="1">
    <location>
        <begin position="200"/>
        <end position="219"/>
    </location>
</feature>
<feature type="transmembrane region" description="Helical" evidence="1">
    <location>
        <begin position="31"/>
        <end position="51"/>
    </location>
</feature>
<proteinExistence type="predicted"/>
<gene>
    <name evidence="2" type="ORF">O3W52_02645</name>
</gene>
<keyword evidence="3" id="KW-1185">Reference proteome</keyword>
<reference evidence="2" key="1">
    <citation type="submission" date="2022-10" db="EMBL/GenBank/DDBJ databases">
        <title>Whole genome sequencing of three plant growth promoting bacteria isolated from Vachellia tortilis subsp. raddiana in Morocco.</title>
        <authorList>
            <person name="Hnini M."/>
            <person name="Zouagui R."/>
            <person name="Zouagui H."/>
            <person name="Chemao Elfihri M.-W."/>
            <person name="Ibrahimi A."/>
            <person name="Sbabou L."/>
            <person name="Aurag J."/>
        </authorList>
    </citation>
    <scope>NUCLEOTIDE SEQUENCE</scope>
    <source>
        <strain evidence="2">LMR678</strain>
    </source>
</reference>
<keyword evidence="1" id="KW-0472">Membrane</keyword>
<feature type="transmembrane region" description="Helical" evidence="1">
    <location>
        <begin position="58"/>
        <end position="77"/>
    </location>
</feature>
<keyword evidence="1" id="KW-0812">Transmembrane</keyword>
<keyword evidence="1" id="KW-1133">Transmembrane helix</keyword>
<dbReference type="Proteomes" id="UP001079430">
    <property type="component" value="Unassembled WGS sequence"/>
</dbReference>